<evidence type="ECO:0000313" key="9">
    <source>
        <dbReference type="Proteomes" id="UP000199207"/>
    </source>
</evidence>
<dbReference type="GO" id="GO:0005506">
    <property type="term" value="F:iron ion binding"/>
    <property type="evidence" value="ECO:0007669"/>
    <property type="project" value="InterPro"/>
</dbReference>
<dbReference type="Proteomes" id="UP000199207">
    <property type="component" value="Unassembled WGS sequence"/>
</dbReference>
<dbReference type="AlphaFoldDB" id="A0A1I1VAH6"/>
<evidence type="ECO:0000256" key="5">
    <source>
        <dbReference type="ARBA" id="ARBA00023004"/>
    </source>
</evidence>
<evidence type="ECO:0000256" key="1">
    <source>
        <dbReference type="ARBA" id="ARBA00010617"/>
    </source>
</evidence>
<evidence type="ECO:0000256" key="2">
    <source>
        <dbReference type="ARBA" id="ARBA00022617"/>
    </source>
</evidence>
<dbReference type="PANTHER" id="PTHR46696">
    <property type="entry name" value="P450, PUTATIVE (EUROFUNG)-RELATED"/>
    <property type="match status" value="1"/>
</dbReference>
<proteinExistence type="inferred from homology"/>
<dbReference type="GO" id="GO:0016705">
    <property type="term" value="F:oxidoreductase activity, acting on paired donors, with incorporation or reduction of molecular oxygen"/>
    <property type="evidence" value="ECO:0007669"/>
    <property type="project" value="InterPro"/>
</dbReference>
<dbReference type="CDD" id="cd11029">
    <property type="entry name" value="CYP107-like"/>
    <property type="match status" value="1"/>
</dbReference>
<evidence type="ECO:0000256" key="3">
    <source>
        <dbReference type="ARBA" id="ARBA00022723"/>
    </source>
</evidence>
<evidence type="ECO:0000256" key="7">
    <source>
        <dbReference type="RuleBase" id="RU000461"/>
    </source>
</evidence>
<dbReference type="PRINTS" id="PR00359">
    <property type="entry name" value="BP450"/>
</dbReference>
<sequence length="404" mass="44414">MDPRTCPALDPTGTDLHHEAHALRARGPATPVMLPGGVAAWSVTRHDVIQMLASDPRVSRDARRHWPDLERIPQDWPLNVWVRVESAFTAYGEEHRRLRRLISAAFTPRRTQALRPKVQTIVKKLIRSLQEEPAGGEVDLRARFAYAIPTEVICDLFGVPPQMRGETRRVIDAALNTAATAEQAATDYADLLACMRTLAQSKRETPGPDMTSDLIAARDGEHRLTEAELISTLILMIGAGSETAVNLISWATLALLTHPEQRAAVERSGISWDQVIEETLRWQGPIMHMPLRYAIDDIDLGDDIVIRRGQPILLGFGAAGRDPALHTNPDAFDATRQDTSHLAFGHGPHYCLGAPLARMEAAIALPALFAAFPHLSLAVNPGQLKPQASFIANGHQTFPVLLRP</sequence>
<keyword evidence="2 7" id="KW-0349">Heme</keyword>
<accession>A0A1I1VAH6</accession>
<dbReference type="InterPro" id="IPR036396">
    <property type="entry name" value="Cyt_P450_sf"/>
</dbReference>
<dbReference type="FunFam" id="1.10.630.10:FF:000018">
    <property type="entry name" value="Cytochrome P450 monooxygenase"/>
    <property type="match status" value="1"/>
</dbReference>
<keyword evidence="9" id="KW-1185">Reference proteome</keyword>
<dbReference type="InterPro" id="IPR002397">
    <property type="entry name" value="Cyt_P450_B"/>
</dbReference>
<dbReference type="GO" id="GO:0020037">
    <property type="term" value="F:heme binding"/>
    <property type="evidence" value="ECO:0007669"/>
    <property type="project" value="InterPro"/>
</dbReference>
<comment type="similarity">
    <text evidence="1 7">Belongs to the cytochrome P450 family.</text>
</comment>
<keyword evidence="3 7" id="KW-0479">Metal-binding</keyword>
<dbReference type="SUPFAM" id="SSF48264">
    <property type="entry name" value="Cytochrome P450"/>
    <property type="match status" value="1"/>
</dbReference>
<dbReference type="PRINTS" id="PR00385">
    <property type="entry name" value="P450"/>
</dbReference>
<dbReference type="InterPro" id="IPR001128">
    <property type="entry name" value="Cyt_P450"/>
</dbReference>
<dbReference type="PANTHER" id="PTHR46696:SF1">
    <property type="entry name" value="CYTOCHROME P450 YJIB-RELATED"/>
    <property type="match status" value="1"/>
</dbReference>
<dbReference type="Gene3D" id="1.10.630.10">
    <property type="entry name" value="Cytochrome P450"/>
    <property type="match status" value="1"/>
</dbReference>
<name>A0A1I1VAH6_9ACTN</name>
<evidence type="ECO:0000256" key="4">
    <source>
        <dbReference type="ARBA" id="ARBA00023002"/>
    </source>
</evidence>
<dbReference type="PROSITE" id="PS00086">
    <property type="entry name" value="CYTOCHROME_P450"/>
    <property type="match status" value="1"/>
</dbReference>
<dbReference type="InterPro" id="IPR017972">
    <property type="entry name" value="Cyt_P450_CS"/>
</dbReference>
<organism evidence="8 9">
    <name type="scientific">Streptomyces aidingensis</name>
    <dbReference type="NCBI Taxonomy" id="910347"/>
    <lineage>
        <taxon>Bacteria</taxon>
        <taxon>Bacillati</taxon>
        <taxon>Actinomycetota</taxon>
        <taxon>Actinomycetes</taxon>
        <taxon>Kitasatosporales</taxon>
        <taxon>Streptomycetaceae</taxon>
        <taxon>Streptomyces</taxon>
    </lineage>
</organism>
<reference evidence="8 9" key="1">
    <citation type="submission" date="2016-10" db="EMBL/GenBank/DDBJ databases">
        <authorList>
            <person name="de Groot N.N."/>
        </authorList>
    </citation>
    <scope>NUCLEOTIDE SEQUENCE [LARGE SCALE GENOMIC DNA]</scope>
    <source>
        <strain evidence="8 9">CGMCC 4.5739</strain>
    </source>
</reference>
<keyword evidence="4 7" id="KW-0560">Oxidoreductase</keyword>
<dbReference type="RefSeq" id="WP_093841761.1">
    <property type="nucleotide sequence ID" value="NZ_FOLM01000032.1"/>
</dbReference>
<evidence type="ECO:0000256" key="6">
    <source>
        <dbReference type="ARBA" id="ARBA00023033"/>
    </source>
</evidence>
<dbReference type="EMBL" id="FOLM01000032">
    <property type="protein sequence ID" value="SFD79977.1"/>
    <property type="molecule type" value="Genomic_DNA"/>
</dbReference>
<protein>
    <submittedName>
        <fullName evidence="8">Cytochrome P450</fullName>
    </submittedName>
</protein>
<keyword evidence="5 7" id="KW-0408">Iron</keyword>
<dbReference type="OrthoDB" id="5500002at2"/>
<dbReference type="Pfam" id="PF00067">
    <property type="entry name" value="p450"/>
    <property type="match status" value="2"/>
</dbReference>
<evidence type="ECO:0000313" key="8">
    <source>
        <dbReference type="EMBL" id="SFD79977.1"/>
    </source>
</evidence>
<dbReference type="STRING" id="910347.SAMN05421773_13211"/>
<keyword evidence="6 7" id="KW-0503">Monooxygenase</keyword>
<gene>
    <name evidence="8" type="ORF">SAMN05421773_13211</name>
</gene>
<dbReference type="GO" id="GO:0004497">
    <property type="term" value="F:monooxygenase activity"/>
    <property type="evidence" value="ECO:0007669"/>
    <property type="project" value="UniProtKB-KW"/>
</dbReference>